<dbReference type="Gene3D" id="3.40.50.10360">
    <property type="entry name" value="Hypothetical protein TT1679"/>
    <property type="match status" value="1"/>
</dbReference>
<dbReference type="InterPro" id="IPR006340">
    <property type="entry name" value="DUF436"/>
</dbReference>
<dbReference type="Proteomes" id="UP000321816">
    <property type="component" value="Chromosome"/>
</dbReference>
<dbReference type="Pfam" id="PF04260">
    <property type="entry name" value="DUF436"/>
    <property type="match status" value="1"/>
</dbReference>
<organism evidence="2 3">
    <name type="scientific">Alkalicoccus halolimnae</name>
    <dbReference type="NCBI Taxonomy" id="1667239"/>
    <lineage>
        <taxon>Bacteria</taxon>
        <taxon>Bacillati</taxon>
        <taxon>Bacillota</taxon>
        <taxon>Bacilli</taxon>
        <taxon>Bacillales</taxon>
        <taxon>Bacillaceae</taxon>
        <taxon>Alkalicoccus</taxon>
    </lineage>
</organism>
<evidence type="ECO:0000256" key="1">
    <source>
        <dbReference type="HAMAP-Rule" id="MF_00800"/>
    </source>
</evidence>
<dbReference type="NCBIfam" id="TIGR01440">
    <property type="entry name" value="TIGR01440 family protein"/>
    <property type="match status" value="1"/>
</dbReference>
<reference evidence="2 3" key="1">
    <citation type="submission" date="2024-01" db="EMBL/GenBank/DDBJ databases">
        <title>Complete Genome Sequence of Alkalicoccus halolimnae BZ-SZ-XJ29T, a Moderately Halophilic Bacterium Isolated from a Salt Lake.</title>
        <authorList>
            <person name="Zhao B."/>
        </authorList>
    </citation>
    <scope>NUCLEOTIDE SEQUENCE [LARGE SCALE GENOMIC DNA]</scope>
    <source>
        <strain evidence="2 3">BZ-SZ-XJ29</strain>
    </source>
</reference>
<dbReference type="EMBL" id="CP144914">
    <property type="protein sequence ID" value="WWD79797.1"/>
    <property type="molecule type" value="Genomic_DNA"/>
</dbReference>
<dbReference type="InterPro" id="IPR028345">
    <property type="entry name" value="Antibiotic_NAT-like"/>
</dbReference>
<gene>
    <name evidence="2" type="ORF">FTX54_015590</name>
</gene>
<dbReference type="SUPFAM" id="SSF110710">
    <property type="entry name" value="TTHA0583/YokD-like"/>
    <property type="match status" value="1"/>
</dbReference>
<evidence type="ECO:0000313" key="2">
    <source>
        <dbReference type="EMBL" id="WWD79797.1"/>
    </source>
</evidence>
<proteinExistence type="inferred from homology"/>
<name>A0A5C7FKV6_9BACI</name>
<accession>A0A5C7FKV6</accession>
<comment type="similarity">
    <text evidence="1">Belongs to the UPF0340 family.</text>
</comment>
<dbReference type="OrthoDB" id="9803187at2"/>
<dbReference type="PIRSF" id="PIRSF007510">
    <property type="entry name" value="UCP007510"/>
    <property type="match status" value="1"/>
</dbReference>
<keyword evidence="3" id="KW-1185">Reference proteome</keyword>
<evidence type="ECO:0000313" key="3">
    <source>
        <dbReference type="Proteomes" id="UP000321816"/>
    </source>
</evidence>
<dbReference type="AlphaFoldDB" id="A0A5C7FKV6"/>
<dbReference type="HAMAP" id="MF_00800">
    <property type="entry name" value="UPF0340"/>
    <property type="match status" value="1"/>
</dbReference>
<dbReference type="RefSeq" id="WP_147802737.1">
    <property type="nucleotide sequence ID" value="NZ_CP144914.1"/>
</dbReference>
<sequence>MVKQLTQDLNRALKELQEKADLQPGDLFIIGTSTSEVVGRHIGKAGTTEVAEVLWKSFEDFRSETGVHLAFQCCEHLNRSVLVEKETAQAYGLEEVKAVPVPEAGGSMASYAYSKMKRPFLTEEVQAHAGIDIGDTFIGMHLRKVAVPVRTSIKQIGDAHTTFARTRPKLIGGPRAKYSS</sequence>
<dbReference type="KEGG" id="ahal:FTX54_015590"/>
<protein>
    <recommendedName>
        <fullName evidence="1">UPF0340 protein FTX54_015590</fullName>
    </recommendedName>
</protein>